<dbReference type="PANTHER" id="PTHR37316:SF3">
    <property type="entry name" value="TEICHOIC ACID GLYCEROL-PHOSPHATE TRANSFERASE"/>
    <property type="match status" value="1"/>
</dbReference>
<dbReference type="AlphaFoldDB" id="A0A6N2V2E2"/>
<keyword evidence="4 7" id="KW-0808">Transferase</keyword>
<evidence type="ECO:0000256" key="2">
    <source>
        <dbReference type="ARBA" id="ARBA00010488"/>
    </source>
</evidence>
<dbReference type="GO" id="GO:0047355">
    <property type="term" value="F:CDP-glycerol glycerophosphotransferase activity"/>
    <property type="evidence" value="ECO:0007669"/>
    <property type="project" value="InterPro"/>
</dbReference>
<dbReference type="InterPro" id="IPR043149">
    <property type="entry name" value="TagF_N"/>
</dbReference>
<dbReference type="GO" id="GO:0019350">
    <property type="term" value="P:teichoic acid biosynthetic process"/>
    <property type="evidence" value="ECO:0007669"/>
    <property type="project" value="UniProtKB-KW"/>
</dbReference>
<gene>
    <name evidence="7" type="ORF">BGLFYP119_02413</name>
</gene>
<accession>A0A6N2V2E2</accession>
<keyword evidence="5" id="KW-0777">Teichoic acid biosynthesis</keyword>
<evidence type="ECO:0000256" key="1">
    <source>
        <dbReference type="ARBA" id="ARBA00004202"/>
    </source>
</evidence>
<name>A0A6N2V2E2_9FIRM</name>
<dbReference type="InterPro" id="IPR043148">
    <property type="entry name" value="TagF_C"/>
</dbReference>
<evidence type="ECO:0000313" key="7">
    <source>
        <dbReference type="EMBL" id="VYT24318.1"/>
    </source>
</evidence>
<dbReference type="PANTHER" id="PTHR37316">
    <property type="entry name" value="TEICHOIC ACID GLYCEROL-PHOSPHATE PRIMASE"/>
    <property type="match status" value="1"/>
</dbReference>
<comment type="similarity">
    <text evidence="2">Belongs to the CDP-glycerol glycerophosphotransferase family.</text>
</comment>
<dbReference type="Pfam" id="PF04464">
    <property type="entry name" value="Glyphos_transf"/>
    <property type="match status" value="1"/>
</dbReference>
<dbReference type="EMBL" id="CACRST010000024">
    <property type="protein sequence ID" value="VYT24318.1"/>
    <property type="molecule type" value="Genomic_DNA"/>
</dbReference>
<comment type="subcellular location">
    <subcellularLocation>
        <location evidence="1">Cell membrane</location>
        <topology evidence="1">Peripheral membrane protein</topology>
    </subcellularLocation>
</comment>
<dbReference type="SUPFAM" id="SSF53756">
    <property type="entry name" value="UDP-Glycosyltransferase/glycogen phosphorylase"/>
    <property type="match status" value="1"/>
</dbReference>
<proteinExistence type="inferred from homology"/>
<dbReference type="Gene3D" id="3.40.50.12580">
    <property type="match status" value="1"/>
</dbReference>
<sequence>MNTIIWATNIKIKKDRVSLILQSSAKINPRKISFTYQNATCSYSWPAAFSLTQKKGTEIHAQIPLKELNLQAGDWNIAVNLGTEDAPQIVFPVLSKSLRLRLILMNYECRPNPDMILFPMGGDQHKLILRCRPVSPYDGFCTKLKIFLAFGASKLLRPFMKQKNIWLVYEKFCCTAQENGYYFFKYCMEQLSASDSRNIYFILDKTSPQWPSMQKYKDHMIPFMSFRHLLYALTAQLYISPDGKAHLFAWKPKPNPISRELNRHDLFFLQHGVLALKRVDHLFGKTGVSPMTYFTTSSKFEQDIVVKNMGYQPEEAPVLGLTRWDALEDLSANVPANILVMPTWRDWLEGQNDEIFQNSDYYKHYMSLIHNKELLSLLKAHKITLVFHIHPKLHEFLHNFQADSNLVKLIPFNTVPINRLIMECSMMITDYSSACWDVYYQEKPILFYHFDNDLHEQARGSYIDMEHELFGDRCMTEEQLVACIREYIENGFREKALYGNMRKKYFAYRDHNNCQRTYDFIAERYKK</sequence>
<keyword evidence="3" id="KW-1003">Cell membrane</keyword>
<keyword evidence="6" id="KW-0472">Membrane</keyword>
<reference evidence="7" key="1">
    <citation type="submission" date="2019-11" db="EMBL/GenBank/DDBJ databases">
        <authorList>
            <person name="Feng L."/>
        </authorList>
    </citation>
    <scope>NUCLEOTIDE SEQUENCE</scope>
    <source>
        <strain evidence="7">BgluceraseaLFYP119</strain>
    </source>
</reference>
<dbReference type="GO" id="GO:0005886">
    <property type="term" value="C:plasma membrane"/>
    <property type="evidence" value="ECO:0007669"/>
    <property type="project" value="UniProtKB-SubCell"/>
</dbReference>
<evidence type="ECO:0000256" key="4">
    <source>
        <dbReference type="ARBA" id="ARBA00022679"/>
    </source>
</evidence>
<evidence type="ECO:0000256" key="3">
    <source>
        <dbReference type="ARBA" id="ARBA00022475"/>
    </source>
</evidence>
<protein>
    <submittedName>
        <fullName evidence="7">CDP-Glycerol:Poly(Glycerophosphate) glycerophosphotransferase</fullName>
    </submittedName>
</protein>
<organism evidence="7">
    <name type="scientific">Blautia glucerasea</name>
    <dbReference type="NCBI Taxonomy" id="536633"/>
    <lineage>
        <taxon>Bacteria</taxon>
        <taxon>Bacillati</taxon>
        <taxon>Bacillota</taxon>
        <taxon>Clostridia</taxon>
        <taxon>Lachnospirales</taxon>
        <taxon>Lachnospiraceae</taxon>
        <taxon>Blautia</taxon>
    </lineage>
</organism>
<dbReference type="Gene3D" id="3.40.50.11820">
    <property type="match status" value="1"/>
</dbReference>
<evidence type="ECO:0000256" key="6">
    <source>
        <dbReference type="ARBA" id="ARBA00023136"/>
    </source>
</evidence>
<evidence type="ECO:0000256" key="5">
    <source>
        <dbReference type="ARBA" id="ARBA00022944"/>
    </source>
</evidence>
<dbReference type="InterPro" id="IPR007554">
    <property type="entry name" value="Glycerophosphate_synth"/>
</dbReference>
<dbReference type="InterPro" id="IPR051612">
    <property type="entry name" value="Teichoic_Acid_Biosynth"/>
</dbReference>
<dbReference type="RefSeq" id="WP_156354876.1">
    <property type="nucleotide sequence ID" value="NZ_CACRST010000024.1"/>
</dbReference>